<gene>
    <name evidence="1" type="ORF">DPMN_011332</name>
</gene>
<name>A0A9D4N0D0_DREPO</name>
<protein>
    <submittedName>
        <fullName evidence="1">Uncharacterized protein</fullName>
    </submittedName>
</protein>
<keyword evidence="2" id="KW-1185">Reference proteome</keyword>
<evidence type="ECO:0000313" key="2">
    <source>
        <dbReference type="Proteomes" id="UP000828390"/>
    </source>
</evidence>
<dbReference type="EMBL" id="JAIWYP010000001">
    <property type="protein sequence ID" value="KAH3887317.1"/>
    <property type="molecule type" value="Genomic_DNA"/>
</dbReference>
<reference evidence="1" key="2">
    <citation type="submission" date="2020-11" db="EMBL/GenBank/DDBJ databases">
        <authorList>
            <person name="McCartney M.A."/>
            <person name="Auch B."/>
            <person name="Kono T."/>
            <person name="Mallez S."/>
            <person name="Becker A."/>
            <person name="Gohl D.M."/>
            <person name="Silverstein K.A.T."/>
            <person name="Koren S."/>
            <person name="Bechman K.B."/>
            <person name="Herman A."/>
            <person name="Abrahante J.E."/>
            <person name="Garbe J."/>
        </authorList>
    </citation>
    <scope>NUCLEOTIDE SEQUENCE</scope>
    <source>
        <strain evidence="1">Duluth1</strain>
        <tissue evidence="1">Whole animal</tissue>
    </source>
</reference>
<dbReference type="Proteomes" id="UP000828390">
    <property type="component" value="Unassembled WGS sequence"/>
</dbReference>
<dbReference type="AlphaFoldDB" id="A0A9D4N0D0"/>
<sequence length="131" mass="15381">MKLGQKIFPNDILDEFENVSGWLKNPCEPFTRYLESLFNVVHADFQYCSEYAEMLAQICAVIGVTYCKPARFIPQRWLSAYDLSVQTTMLLDAYVLFYYSFMKNEDRQTYKKVVDQILLGRGVHKEGQRKL</sequence>
<evidence type="ECO:0000313" key="1">
    <source>
        <dbReference type="EMBL" id="KAH3887317.1"/>
    </source>
</evidence>
<proteinExistence type="predicted"/>
<organism evidence="1 2">
    <name type="scientific">Dreissena polymorpha</name>
    <name type="common">Zebra mussel</name>
    <name type="synonym">Mytilus polymorpha</name>
    <dbReference type="NCBI Taxonomy" id="45954"/>
    <lineage>
        <taxon>Eukaryota</taxon>
        <taxon>Metazoa</taxon>
        <taxon>Spiralia</taxon>
        <taxon>Lophotrochozoa</taxon>
        <taxon>Mollusca</taxon>
        <taxon>Bivalvia</taxon>
        <taxon>Autobranchia</taxon>
        <taxon>Heteroconchia</taxon>
        <taxon>Euheterodonta</taxon>
        <taxon>Imparidentia</taxon>
        <taxon>Neoheterodontei</taxon>
        <taxon>Myida</taxon>
        <taxon>Dreissenoidea</taxon>
        <taxon>Dreissenidae</taxon>
        <taxon>Dreissena</taxon>
    </lineage>
</organism>
<accession>A0A9D4N0D0</accession>
<comment type="caution">
    <text evidence="1">The sequence shown here is derived from an EMBL/GenBank/DDBJ whole genome shotgun (WGS) entry which is preliminary data.</text>
</comment>
<reference evidence="1" key="1">
    <citation type="journal article" date="2019" name="bioRxiv">
        <title>The Genome of the Zebra Mussel, Dreissena polymorpha: A Resource for Invasive Species Research.</title>
        <authorList>
            <person name="McCartney M.A."/>
            <person name="Auch B."/>
            <person name="Kono T."/>
            <person name="Mallez S."/>
            <person name="Zhang Y."/>
            <person name="Obille A."/>
            <person name="Becker A."/>
            <person name="Abrahante J.E."/>
            <person name="Garbe J."/>
            <person name="Badalamenti J.P."/>
            <person name="Herman A."/>
            <person name="Mangelson H."/>
            <person name="Liachko I."/>
            <person name="Sullivan S."/>
            <person name="Sone E.D."/>
            <person name="Koren S."/>
            <person name="Silverstein K.A.T."/>
            <person name="Beckman K.B."/>
            <person name="Gohl D.M."/>
        </authorList>
    </citation>
    <scope>NUCLEOTIDE SEQUENCE</scope>
    <source>
        <strain evidence="1">Duluth1</strain>
        <tissue evidence="1">Whole animal</tissue>
    </source>
</reference>